<keyword evidence="2" id="KW-1133">Transmembrane helix</keyword>
<sequence>MADEGMDPCECIWNHELAMRRLISLLRQGQSYCTDNECLEELPGLPQAESANNFLMMFMMMAVAMAMYAMRPRRRRQIEAAKPAQRDSQLLSRALSAATKSRNSITKIKPNAPYFAYHVARPSIRLMCMYMVRLYEARTDRDKLLRNQMNMIMMALLPLRLEFNPGGNHRNDLMKTWSYVLDMD</sequence>
<dbReference type="InterPro" id="IPR020309">
    <property type="entry name" value="Smim-14"/>
</dbReference>
<dbReference type="EMBL" id="BGZK01000064">
    <property type="protein sequence ID" value="GBP14433.1"/>
    <property type="molecule type" value="Genomic_DNA"/>
</dbReference>
<dbReference type="PANTHER" id="PTHR31019:SF1">
    <property type="entry name" value="SMALL INTEGRAL MEMBRANE PROTEIN 14"/>
    <property type="match status" value="1"/>
</dbReference>
<dbReference type="Pfam" id="PF11027">
    <property type="entry name" value="DUF2615"/>
    <property type="match status" value="1"/>
</dbReference>
<proteinExistence type="predicted"/>
<reference evidence="3 4" key="1">
    <citation type="journal article" date="2019" name="Commun. Biol.">
        <title>The bagworm genome reveals a unique fibroin gene that provides high tensile strength.</title>
        <authorList>
            <person name="Kono N."/>
            <person name="Nakamura H."/>
            <person name="Ohtoshi R."/>
            <person name="Tomita M."/>
            <person name="Numata K."/>
            <person name="Arakawa K."/>
        </authorList>
    </citation>
    <scope>NUCLEOTIDE SEQUENCE [LARGE SCALE GENOMIC DNA]</scope>
</reference>
<comment type="caution">
    <text evidence="3">The sequence shown here is derived from an EMBL/GenBank/DDBJ whole genome shotgun (WGS) entry which is preliminary data.</text>
</comment>
<keyword evidence="2" id="KW-0812">Transmembrane</keyword>
<keyword evidence="2" id="KW-0472">Membrane</keyword>
<dbReference type="Proteomes" id="UP000299102">
    <property type="component" value="Unassembled WGS sequence"/>
</dbReference>
<evidence type="ECO:0000313" key="3">
    <source>
        <dbReference type="EMBL" id="GBP14433.1"/>
    </source>
</evidence>
<dbReference type="GO" id="GO:0005783">
    <property type="term" value="C:endoplasmic reticulum"/>
    <property type="evidence" value="ECO:0007669"/>
    <property type="project" value="TreeGrafter"/>
</dbReference>
<name>A0A4C1TIW4_EUMVA</name>
<feature type="transmembrane region" description="Helical" evidence="2">
    <location>
        <begin position="51"/>
        <end position="70"/>
    </location>
</feature>
<dbReference type="STRING" id="151549.A0A4C1TIW4"/>
<keyword evidence="4" id="KW-1185">Reference proteome</keyword>
<organism evidence="3 4">
    <name type="scientific">Eumeta variegata</name>
    <name type="common">Bagworm moth</name>
    <name type="synonym">Eumeta japonica</name>
    <dbReference type="NCBI Taxonomy" id="151549"/>
    <lineage>
        <taxon>Eukaryota</taxon>
        <taxon>Metazoa</taxon>
        <taxon>Ecdysozoa</taxon>
        <taxon>Arthropoda</taxon>
        <taxon>Hexapoda</taxon>
        <taxon>Insecta</taxon>
        <taxon>Pterygota</taxon>
        <taxon>Neoptera</taxon>
        <taxon>Endopterygota</taxon>
        <taxon>Lepidoptera</taxon>
        <taxon>Glossata</taxon>
        <taxon>Ditrysia</taxon>
        <taxon>Tineoidea</taxon>
        <taxon>Psychidae</taxon>
        <taxon>Oiketicinae</taxon>
        <taxon>Eumeta</taxon>
    </lineage>
</organism>
<dbReference type="AlphaFoldDB" id="A0A4C1TIW4"/>
<evidence type="ECO:0000256" key="1">
    <source>
        <dbReference type="ARBA" id="ARBA00017902"/>
    </source>
</evidence>
<protein>
    <recommendedName>
        <fullName evidence="1">Small integral membrane protein 14</fullName>
    </recommendedName>
</protein>
<accession>A0A4C1TIW4</accession>
<dbReference type="PANTHER" id="PTHR31019">
    <property type="entry name" value="SMALL INTEGRAL MEMBRANE PROTEIN 14"/>
    <property type="match status" value="1"/>
</dbReference>
<evidence type="ECO:0000256" key="2">
    <source>
        <dbReference type="SAM" id="Phobius"/>
    </source>
</evidence>
<evidence type="ECO:0000313" key="4">
    <source>
        <dbReference type="Proteomes" id="UP000299102"/>
    </source>
</evidence>
<dbReference type="OrthoDB" id="10054061at2759"/>
<gene>
    <name evidence="3" type="primary">SMIM14</name>
    <name evidence="3" type="ORF">EVAR_7721_1</name>
</gene>